<reference evidence="2" key="1">
    <citation type="submission" date="2020-10" db="EMBL/GenBank/DDBJ databases">
        <authorList>
            <person name="Castelo-Branco R."/>
            <person name="Eusebio N."/>
            <person name="Adriana R."/>
            <person name="Vieira A."/>
            <person name="Brugerolle De Fraissinette N."/>
            <person name="Rezende De Castro R."/>
            <person name="Schneider M.P."/>
            <person name="Vasconcelos V."/>
            <person name="Leao P.N."/>
        </authorList>
    </citation>
    <scope>NUCLEOTIDE SEQUENCE</scope>
    <source>
        <strain evidence="2">LEGE 11479</strain>
    </source>
</reference>
<feature type="transmembrane region" description="Helical" evidence="1">
    <location>
        <begin position="144"/>
        <end position="163"/>
    </location>
</feature>
<dbReference type="EMBL" id="JADEXP010000493">
    <property type="protein sequence ID" value="MBE9070667.1"/>
    <property type="molecule type" value="Genomic_DNA"/>
</dbReference>
<protein>
    <submittedName>
        <fullName evidence="2">Uncharacterized protein</fullName>
    </submittedName>
</protein>
<keyword evidence="3" id="KW-1185">Reference proteome</keyword>
<dbReference type="RefSeq" id="WP_193996520.1">
    <property type="nucleotide sequence ID" value="NZ_JADEXP010000493.1"/>
</dbReference>
<comment type="caution">
    <text evidence="2">The sequence shown here is derived from an EMBL/GenBank/DDBJ whole genome shotgun (WGS) entry which is preliminary data.</text>
</comment>
<feature type="non-terminal residue" evidence="2">
    <location>
        <position position="262"/>
    </location>
</feature>
<name>A0A929A015_LEPEC</name>
<evidence type="ECO:0000313" key="2">
    <source>
        <dbReference type="EMBL" id="MBE9070667.1"/>
    </source>
</evidence>
<evidence type="ECO:0000313" key="3">
    <source>
        <dbReference type="Proteomes" id="UP000615026"/>
    </source>
</evidence>
<gene>
    <name evidence="2" type="ORF">IQ260_28915</name>
</gene>
<feature type="transmembrane region" description="Helical" evidence="1">
    <location>
        <begin position="232"/>
        <end position="260"/>
    </location>
</feature>
<keyword evidence="1" id="KW-0812">Transmembrane</keyword>
<accession>A0A929A015</accession>
<dbReference type="AlphaFoldDB" id="A0A929A015"/>
<sequence length="262" mass="29059">MKKFLKETWELWYWAMFCPSKLQARMNSWRPRKTGRTTFGDILLFSINWRFWGQFFCLICLFSTPLIGLIRESSAITDWLLLPITLLAAYSLGVIFLPIGINTPLLIGGIYQTSANAFSKKLQTNLNEIAQAAAFLLNQSFLEISIILLLISLVGIIIYDVYIMNKNRGARALFIRDHLEYDAIEKIGLIDKFKVSISTAIGIAVAISIIVSTVVSVFILSSEISLIDGFSVAIIGIIFSTVISIIAAAIIAAIVSIIIATL</sequence>
<proteinExistence type="predicted"/>
<keyword evidence="1" id="KW-0472">Membrane</keyword>
<dbReference type="Proteomes" id="UP000615026">
    <property type="component" value="Unassembled WGS sequence"/>
</dbReference>
<organism evidence="2 3">
    <name type="scientific">Leptolyngbya cf. ectocarpi LEGE 11479</name>
    <dbReference type="NCBI Taxonomy" id="1828722"/>
    <lineage>
        <taxon>Bacteria</taxon>
        <taxon>Bacillati</taxon>
        <taxon>Cyanobacteriota</taxon>
        <taxon>Cyanophyceae</taxon>
        <taxon>Leptolyngbyales</taxon>
        <taxon>Leptolyngbyaceae</taxon>
        <taxon>Leptolyngbya group</taxon>
        <taxon>Leptolyngbya</taxon>
    </lineage>
</organism>
<evidence type="ECO:0000256" key="1">
    <source>
        <dbReference type="SAM" id="Phobius"/>
    </source>
</evidence>
<feature type="transmembrane region" description="Helical" evidence="1">
    <location>
        <begin position="51"/>
        <end position="70"/>
    </location>
</feature>
<feature type="transmembrane region" description="Helical" evidence="1">
    <location>
        <begin position="195"/>
        <end position="220"/>
    </location>
</feature>
<keyword evidence="1" id="KW-1133">Transmembrane helix</keyword>
<feature type="transmembrane region" description="Helical" evidence="1">
    <location>
        <begin position="79"/>
        <end position="101"/>
    </location>
</feature>